<comment type="pathway">
    <text evidence="2 10">Bacterial outer membrane biogenesis; LPS core biosynthesis.</text>
</comment>
<dbReference type="EC" id="2.4.99.12" evidence="3 10"/>
<feature type="active site" description="Proton acceptor" evidence="8">
    <location>
        <position position="68"/>
    </location>
</feature>
<dbReference type="STRING" id="390270.SAMN04488005_0376"/>
<comment type="subcellular location">
    <subcellularLocation>
        <location evidence="10">Cell membrane</location>
    </subcellularLocation>
</comment>
<keyword evidence="10" id="KW-0448">Lipopolysaccharide biosynthesis</keyword>
<dbReference type="InterPro" id="IPR039901">
    <property type="entry name" value="Kdotransferase"/>
</dbReference>
<evidence type="ECO:0000313" key="12">
    <source>
        <dbReference type="EMBL" id="SFR32795.1"/>
    </source>
</evidence>
<evidence type="ECO:0000256" key="2">
    <source>
        <dbReference type="ARBA" id="ARBA00004713"/>
    </source>
</evidence>
<dbReference type="RefSeq" id="WP_090195744.1">
    <property type="nucleotide sequence ID" value="NZ_FOYP01000001.1"/>
</dbReference>
<evidence type="ECO:0000256" key="1">
    <source>
        <dbReference type="ARBA" id="ARBA00003394"/>
    </source>
</evidence>
<evidence type="ECO:0000256" key="8">
    <source>
        <dbReference type="PIRSR" id="PIRSR639901-1"/>
    </source>
</evidence>
<evidence type="ECO:0000313" key="13">
    <source>
        <dbReference type="Proteomes" id="UP000199478"/>
    </source>
</evidence>
<dbReference type="Pfam" id="PF04413">
    <property type="entry name" value="Glycos_transf_N"/>
    <property type="match status" value="1"/>
</dbReference>
<dbReference type="Gene3D" id="3.40.50.2000">
    <property type="entry name" value="Glycogen Phosphorylase B"/>
    <property type="match status" value="1"/>
</dbReference>
<evidence type="ECO:0000256" key="7">
    <source>
        <dbReference type="ARBA" id="ARBA00049183"/>
    </source>
</evidence>
<accession>A0A1I6FS69</accession>
<keyword evidence="10" id="KW-0472">Membrane</keyword>
<evidence type="ECO:0000256" key="4">
    <source>
        <dbReference type="ARBA" id="ARBA00019077"/>
    </source>
</evidence>
<feature type="site" description="Transition state stabilizer" evidence="9">
    <location>
        <position position="138"/>
    </location>
</feature>
<feature type="site" description="Transition state stabilizer" evidence="9">
    <location>
        <position position="213"/>
    </location>
</feature>
<comment type="catalytic activity">
    <reaction evidence="7 10">
        <text>lipid IVA (E. coli) + CMP-3-deoxy-beta-D-manno-octulosonate = alpha-Kdo-(2-&gt;6)-lipid IVA (E. coli) + CMP + H(+)</text>
        <dbReference type="Rhea" id="RHEA:28066"/>
        <dbReference type="ChEBI" id="CHEBI:15378"/>
        <dbReference type="ChEBI" id="CHEBI:58603"/>
        <dbReference type="ChEBI" id="CHEBI:60364"/>
        <dbReference type="ChEBI" id="CHEBI:60377"/>
        <dbReference type="ChEBI" id="CHEBI:85987"/>
        <dbReference type="EC" id="2.4.99.12"/>
    </reaction>
</comment>
<dbReference type="GO" id="GO:0043842">
    <property type="term" value="F:Kdo transferase activity"/>
    <property type="evidence" value="ECO:0007669"/>
    <property type="project" value="UniProtKB-EC"/>
</dbReference>
<dbReference type="GO" id="GO:0009244">
    <property type="term" value="P:lipopolysaccharide core region biosynthetic process"/>
    <property type="evidence" value="ECO:0007669"/>
    <property type="project" value="UniProtKB-UniRule"/>
</dbReference>
<feature type="domain" description="3-deoxy-D-manno-octulosonic-acid transferase N-terminal" evidence="11">
    <location>
        <begin position="49"/>
        <end position="213"/>
    </location>
</feature>
<evidence type="ECO:0000259" key="11">
    <source>
        <dbReference type="Pfam" id="PF04413"/>
    </source>
</evidence>
<dbReference type="PANTHER" id="PTHR42755:SF1">
    <property type="entry name" value="3-DEOXY-D-MANNO-OCTULOSONIC ACID TRANSFERASE, MITOCHONDRIAL-RELATED"/>
    <property type="match status" value="1"/>
</dbReference>
<dbReference type="EMBL" id="FOYP01000001">
    <property type="protein sequence ID" value="SFR32795.1"/>
    <property type="molecule type" value="Genomic_DNA"/>
</dbReference>
<evidence type="ECO:0000256" key="3">
    <source>
        <dbReference type="ARBA" id="ARBA00012621"/>
    </source>
</evidence>
<name>A0A1I6FS69_9RHOB</name>
<gene>
    <name evidence="12" type="ORF">SAMN04488005_0376</name>
</gene>
<dbReference type="OrthoDB" id="9789797at2"/>
<dbReference type="Proteomes" id="UP000199478">
    <property type="component" value="Unassembled WGS sequence"/>
</dbReference>
<keyword evidence="10" id="KW-1003">Cell membrane</keyword>
<evidence type="ECO:0000256" key="5">
    <source>
        <dbReference type="ARBA" id="ARBA00022679"/>
    </source>
</evidence>
<keyword evidence="5 10" id="KW-0808">Transferase</keyword>
<comment type="function">
    <text evidence="1 10">Involved in lipopolysaccharide (LPS) biosynthesis. Catalyzes the transfer of 3-deoxy-D-manno-octulosonate (Kdo) residue(s) from CMP-Kdo to lipid IV(A), the tetraacyldisaccharide-1,4'-bisphosphate precursor of lipid A.</text>
</comment>
<comment type="similarity">
    <text evidence="10">Belongs to the glycosyltransferase group 1 family.</text>
</comment>
<reference evidence="13" key="1">
    <citation type="submission" date="2016-10" db="EMBL/GenBank/DDBJ databases">
        <authorList>
            <person name="Varghese N."/>
            <person name="Submissions S."/>
        </authorList>
    </citation>
    <scope>NUCLEOTIDE SEQUENCE [LARGE SCALE GENOMIC DNA]</scope>
    <source>
        <strain evidence="13">DSM 26879</strain>
    </source>
</reference>
<dbReference type="AlphaFoldDB" id="A0A1I6FS69"/>
<protein>
    <recommendedName>
        <fullName evidence="4 10">3-deoxy-D-manno-octulosonic acid transferase</fullName>
        <shortName evidence="10">Kdo transferase</shortName>
        <ecNumber evidence="3 10">2.4.99.12</ecNumber>
    </recommendedName>
    <alternativeName>
        <fullName evidence="6 10">Lipid IV(A) 3-deoxy-D-manno-octulosonic acid transferase</fullName>
    </alternativeName>
</protein>
<dbReference type="GO" id="GO:0009245">
    <property type="term" value="P:lipid A biosynthetic process"/>
    <property type="evidence" value="ECO:0007669"/>
    <property type="project" value="TreeGrafter"/>
</dbReference>
<evidence type="ECO:0000256" key="6">
    <source>
        <dbReference type="ARBA" id="ARBA00031445"/>
    </source>
</evidence>
<evidence type="ECO:0000256" key="9">
    <source>
        <dbReference type="PIRSR" id="PIRSR639901-2"/>
    </source>
</evidence>
<dbReference type="InterPro" id="IPR007507">
    <property type="entry name" value="Glycos_transf_N"/>
</dbReference>
<dbReference type="PANTHER" id="PTHR42755">
    <property type="entry name" value="3-DEOXY-MANNO-OCTULOSONATE CYTIDYLYLTRANSFERASE"/>
    <property type="match status" value="1"/>
</dbReference>
<dbReference type="UniPathway" id="UPA00958"/>
<dbReference type="GO" id="GO:0005886">
    <property type="term" value="C:plasma membrane"/>
    <property type="evidence" value="ECO:0007669"/>
    <property type="project" value="UniProtKB-SubCell"/>
</dbReference>
<evidence type="ECO:0000256" key="10">
    <source>
        <dbReference type="RuleBase" id="RU365103"/>
    </source>
</evidence>
<proteinExistence type="inferred from homology"/>
<sequence>MNKMRRGGLLRAYLAASYLIAPVAGRILRKRLARGKEHPSRWIEKQARGLAPRPDGPLIWLHAVGLGEVLSLRGLILRLADQAPDASFLVTSTTRASADVFARNLPPRTIHQFLPLDAPPFRRRFLDHFQPDLCIWAEQDIWPGFVSDLDRRGIPQAVVAARMGDKSYQSHAKAKGLYRDLYGAMALHTAQDETTAGHLHKLGANARVSGSLKPSAPALICDADTFETLQTQLKDRFTWAVAPSHPADKDIAIAAHDIVRKLHADALLIIAPRFPDRRDAFAAHIPRKSLGQFPDTDDPIWLCDTFGDLGLIYRVAAAVLIGGTNDVTEGHNPWEAAALQSAICHGPQVANFAHDYAQLHVANAATQVADAAQLAAFICSDSLRAQAQRADKCRQAANTQIAQLATDLLNIAKAAP</sequence>
<keyword evidence="13" id="KW-1185">Reference proteome</keyword>
<dbReference type="Gene3D" id="3.40.50.11720">
    <property type="entry name" value="3-Deoxy-D-manno-octulosonic-acid transferase, N-terminal domain"/>
    <property type="match status" value="1"/>
</dbReference>
<organism evidence="12 13">
    <name type="scientific">Yoonia tamlensis</name>
    <dbReference type="NCBI Taxonomy" id="390270"/>
    <lineage>
        <taxon>Bacteria</taxon>
        <taxon>Pseudomonadati</taxon>
        <taxon>Pseudomonadota</taxon>
        <taxon>Alphaproteobacteria</taxon>
        <taxon>Rhodobacterales</taxon>
        <taxon>Paracoccaceae</taxon>
        <taxon>Yoonia</taxon>
    </lineage>
</organism>
<dbReference type="InterPro" id="IPR038107">
    <property type="entry name" value="Glycos_transf_N_sf"/>
</dbReference>